<dbReference type="HOGENOM" id="CLU_031285_15_1_0"/>
<comment type="function">
    <text evidence="5">Part of a binding-protein-dependent transport system for a sugar.</text>
</comment>
<evidence type="ECO:0000256" key="3">
    <source>
        <dbReference type="ARBA" id="ARBA00022448"/>
    </source>
</evidence>
<sequence length="424" mass="47553">MKKLSILGLILVMMCVGVAQVYAADEFIIFHYWTAGGEKEAIDELFKLFKEKHPDVNILENPVAGGGGANMLAVLMGNLESGNPPDIFQDHQGNQQKSYIDAGYLEEINAVWEKTNFESRINPAWVKSLKFDGKVYSVPINAHRTNWLWYNKPLFEELGLTPPETYDALLETCKKIKEAKPDIAPLSLGTREKVWATYIYDMCLVAAGGPDFYEKANTGMIDFKTDPTFRDAMEKYKALIPYFYPFHATKSWDEAGALLKDGQAAMYWMGDWVLGYYLAIGMEPEKDFSATAIPKDLWFGHADTFPLANGAPHKDLALSWLEICMSNEGQKNFNLKKGSVTIVNDVPPDVYPDPYRQRSAKDLASLRAAIDGYHGGIMTPAFGDDLQDILTQFLTDGDVDSAIAEIAASAERNEIKEKCSWFWQ</sequence>
<evidence type="ECO:0000256" key="6">
    <source>
        <dbReference type="ARBA" id="ARBA00049753"/>
    </source>
</evidence>
<comment type="similarity">
    <text evidence="2">Belongs to the bacterial solute-binding protein 1 family.</text>
</comment>
<dbReference type="PANTHER" id="PTHR43649:SF28">
    <property type="entry name" value="BINDING PROTEIN COMPONENT OF ABC SUGAR TRANSPORTER-RELATED"/>
    <property type="match status" value="1"/>
</dbReference>
<keyword evidence="4 7" id="KW-0732">Signal</keyword>
<evidence type="ECO:0000256" key="7">
    <source>
        <dbReference type="SAM" id="SignalP"/>
    </source>
</evidence>
<dbReference type="InterPro" id="IPR006059">
    <property type="entry name" value="SBP"/>
</dbReference>
<evidence type="ECO:0000256" key="1">
    <source>
        <dbReference type="ARBA" id="ARBA00004196"/>
    </source>
</evidence>
<reference evidence="8" key="1">
    <citation type="journal article" date="2015" name="PeerJ">
        <title>First genomic representation of candidate bacterial phylum KSB3 points to enhanced environmental sensing as a trigger of wastewater bulking.</title>
        <authorList>
            <person name="Sekiguchi Y."/>
            <person name="Ohashi A."/>
            <person name="Parks D.H."/>
            <person name="Yamauchi T."/>
            <person name="Tyson G.W."/>
            <person name="Hugenholtz P."/>
        </authorList>
    </citation>
    <scope>NUCLEOTIDE SEQUENCE [LARGE SCALE GENOMIC DNA]</scope>
</reference>
<protein>
    <recommendedName>
        <fullName evidence="6">Probable sugar-binding periplasmic protein</fullName>
    </recommendedName>
</protein>
<dbReference type="STRING" id="1499967.U27_01480"/>
<organism evidence="8">
    <name type="scientific">Vecturithrix granuli</name>
    <dbReference type="NCBI Taxonomy" id="1499967"/>
    <lineage>
        <taxon>Bacteria</taxon>
        <taxon>Candidatus Moduliflexota</taxon>
        <taxon>Candidatus Vecturitrichia</taxon>
        <taxon>Candidatus Vecturitrichales</taxon>
        <taxon>Candidatus Vecturitrichaceae</taxon>
        <taxon>Candidatus Vecturithrix</taxon>
    </lineage>
</organism>
<dbReference type="GO" id="GO:0030313">
    <property type="term" value="C:cell envelope"/>
    <property type="evidence" value="ECO:0007669"/>
    <property type="project" value="UniProtKB-SubCell"/>
</dbReference>
<dbReference type="EMBL" id="DF820480">
    <property type="protein sequence ID" value="GAK61579.1"/>
    <property type="molecule type" value="Genomic_DNA"/>
</dbReference>
<evidence type="ECO:0000313" key="8">
    <source>
        <dbReference type="EMBL" id="GAK61579.1"/>
    </source>
</evidence>
<feature type="chain" id="PRO_5001755626" description="Probable sugar-binding periplasmic protein" evidence="7">
    <location>
        <begin position="24"/>
        <end position="424"/>
    </location>
</feature>
<dbReference type="eggNOG" id="COG1653">
    <property type="taxonomic scope" value="Bacteria"/>
</dbReference>
<dbReference type="PANTHER" id="PTHR43649">
    <property type="entry name" value="ARABINOSE-BINDING PROTEIN-RELATED"/>
    <property type="match status" value="1"/>
</dbReference>
<dbReference type="SUPFAM" id="SSF53850">
    <property type="entry name" value="Periplasmic binding protein-like II"/>
    <property type="match status" value="1"/>
</dbReference>
<accession>A0A081CAH4</accession>
<keyword evidence="3" id="KW-0813">Transport</keyword>
<name>A0A081CAH4_VECG1</name>
<dbReference type="Pfam" id="PF01547">
    <property type="entry name" value="SBP_bac_1"/>
    <property type="match status" value="1"/>
</dbReference>
<keyword evidence="9" id="KW-1185">Reference proteome</keyword>
<dbReference type="InterPro" id="IPR050490">
    <property type="entry name" value="Bact_solute-bd_prot1"/>
</dbReference>
<dbReference type="AlphaFoldDB" id="A0A081CAH4"/>
<evidence type="ECO:0000256" key="2">
    <source>
        <dbReference type="ARBA" id="ARBA00008520"/>
    </source>
</evidence>
<feature type="signal peptide" evidence="7">
    <location>
        <begin position="1"/>
        <end position="23"/>
    </location>
</feature>
<dbReference type="Proteomes" id="UP000030661">
    <property type="component" value="Unassembled WGS sequence"/>
</dbReference>
<evidence type="ECO:0000256" key="5">
    <source>
        <dbReference type="ARBA" id="ARBA00049629"/>
    </source>
</evidence>
<comment type="subcellular location">
    <subcellularLocation>
        <location evidence="1">Cell envelope</location>
    </subcellularLocation>
</comment>
<dbReference type="Gene3D" id="3.40.190.10">
    <property type="entry name" value="Periplasmic binding protein-like II"/>
    <property type="match status" value="2"/>
</dbReference>
<proteinExistence type="inferred from homology"/>
<gene>
    <name evidence="8" type="ORF">U27_01480</name>
</gene>
<evidence type="ECO:0000256" key="4">
    <source>
        <dbReference type="ARBA" id="ARBA00022729"/>
    </source>
</evidence>
<evidence type="ECO:0000313" key="9">
    <source>
        <dbReference type="Proteomes" id="UP000030661"/>
    </source>
</evidence>